<reference evidence="5 6" key="1">
    <citation type="submission" date="2024-08" db="EMBL/GenBank/DDBJ databases">
        <title>Genome mining of Saccharopolyspora cebuensis PGLac3 from Nigerian medicinal plant.</title>
        <authorList>
            <person name="Ezeobiora C.E."/>
            <person name="Igbokwe N.H."/>
            <person name="Amin D.H."/>
            <person name="Mendie U.E."/>
        </authorList>
    </citation>
    <scope>NUCLEOTIDE SEQUENCE [LARGE SCALE GENOMIC DNA]</scope>
    <source>
        <strain evidence="5 6">PGLac3</strain>
    </source>
</reference>
<evidence type="ECO:0000313" key="6">
    <source>
        <dbReference type="Proteomes" id="UP001564626"/>
    </source>
</evidence>
<dbReference type="InterPro" id="IPR014031">
    <property type="entry name" value="Ketoacyl_synth_C"/>
</dbReference>
<evidence type="ECO:0000256" key="1">
    <source>
        <dbReference type="ARBA" id="ARBA00008467"/>
    </source>
</evidence>
<gene>
    <name evidence="5" type="ORF">AB8O55_01505</name>
</gene>
<comment type="similarity">
    <text evidence="1 3">Belongs to the thiolase-like superfamily. Beta-ketoacyl-ACP synthases family.</text>
</comment>
<evidence type="ECO:0000259" key="4">
    <source>
        <dbReference type="PROSITE" id="PS52004"/>
    </source>
</evidence>
<dbReference type="SUPFAM" id="SSF53901">
    <property type="entry name" value="Thiolase-like"/>
    <property type="match status" value="2"/>
</dbReference>
<dbReference type="EMBL" id="JBGEHV010000002">
    <property type="protein sequence ID" value="MEY8038062.1"/>
    <property type="molecule type" value="Genomic_DNA"/>
</dbReference>
<dbReference type="PANTHER" id="PTHR11712">
    <property type="entry name" value="POLYKETIDE SYNTHASE-RELATED"/>
    <property type="match status" value="1"/>
</dbReference>
<accession>A0ABV4CDF7</accession>
<dbReference type="PROSITE" id="PS52004">
    <property type="entry name" value="KS3_2"/>
    <property type="match status" value="1"/>
</dbReference>
<dbReference type="InterPro" id="IPR000794">
    <property type="entry name" value="Beta-ketoacyl_synthase"/>
</dbReference>
<proteinExistence type="inferred from homology"/>
<dbReference type="Pfam" id="PF00109">
    <property type="entry name" value="ketoacyl-synt"/>
    <property type="match status" value="1"/>
</dbReference>
<dbReference type="SMART" id="SM00825">
    <property type="entry name" value="PKS_KS"/>
    <property type="match status" value="1"/>
</dbReference>
<name>A0ABV4CDF7_9PSEU</name>
<dbReference type="PANTHER" id="PTHR11712:SF336">
    <property type="entry name" value="3-OXOACYL-[ACYL-CARRIER-PROTEIN] SYNTHASE, MITOCHONDRIAL"/>
    <property type="match status" value="1"/>
</dbReference>
<dbReference type="Pfam" id="PF02801">
    <property type="entry name" value="Ketoacyl-synt_C"/>
    <property type="match status" value="1"/>
</dbReference>
<evidence type="ECO:0000256" key="2">
    <source>
        <dbReference type="ARBA" id="ARBA00022679"/>
    </source>
</evidence>
<dbReference type="Proteomes" id="UP001564626">
    <property type="component" value="Unassembled WGS sequence"/>
</dbReference>
<keyword evidence="6" id="KW-1185">Reference proteome</keyword>
<dbReference type="InterPro" id="IPR014030">
    <property type="entry name" value="Ketoacyl_synth_N"/>
</dbReference>
<evidence type="ECO:0000256" key="3">
    <source>
        <dbReference type="RuleBase" id="RU003694"/>
    </source>
</evidence>
<organism evidence="5 6">
    <name type="scientific">Saccharopolyspora cebuensis</name>
    <dbReference type="NCBI Taxonomy" id="418759"/>
    <lineage>
        <taxon>Bacteria</taxon>
        <taxon>Bacillati</taxon>
        <taxon>Actinomycetota</taxon>
        <taxon>Actinomycetes</taxon>
        <taxon>Pseudonocardiales</taxon>
        <taxon>Pseudonocardiaceae</taxon>
        <taxon>Saccharopolyspora</taxon>
    </lineage>
</organism>
<keyword evidence="2 3" id="KW-0808">Transferase</keyword>
<dbReference type="InterPro" id="IPR016039">
    <property type="entry name" value="Thiolase-like"/>
</dbReference>
<feature type="domain" description="Ketosynthase family 3 (KS3)" evidence="4">
    <location>
        <begin position="1"/>
        <end position="359"/>
    </location>
</feature>
<protein>
    <submittedName>
        <fullName evidence="5">Beta-ketoacyl synthase N-terminal-like domain-containing protein</fullName>
    </submittedName>
</protein>
<evidence type="ECO:0000313" key="5">
    <source>
        <dbReference type="EMBL" id="MEY8038062.1"/>
    </source>
</evidence>
<dbReference type="InterPro" id="IPR020841">
    <property type="entry name" value="PKS_Beta-ketoAc_synthase_dom"/>
</dbReference>
<dbReference type="RefSeq" id="WP_345361361.1">
    <property type="nucleotide sequence ID" value="NZ_BAABII010000005.1"/>
</dbReference>
<sequence>MSTVITGLGLVSPFGVGVGAFWNGLRSGGSALASARRFTGTAEPVGEVPDDLGAPRKRAYLTRALGEALVDAGLSGVPDDALLVLVGQAPWEPGELPDWDEFVGPAAPETLGERTSYLTHACASAGFGVGFAREAIRSGLTDTVVVAGATALNRYEYASMSAVRAVSGAAARPFDRARAGISIGEGGGAVVLESAERAAARGAPRDVAVAGVCCRVGTGKSAASDPELIEDCVRDALADAEADRLDYVHAHATGTPQGDQAELVALESVAADCGSTALPVGSHKGAVGHLLHTSCLPGITAAVLALRTGEVPPTAGLTDPEATARLRLTPTRLPVDRPTAAAVTSFGFGSNNCALLLTRDPGASGGRR</sequence>
<comment type="caution">
    <text evidence="5">The sequence shown here is derived from an EMBL/GenBank/DDBJ whole genome shotgun (WGS) entry which is preliminary data.</text>
</comment>
<dbReference type="Gene3D" id="3.40.47.10">
    <property type="match status" value="1"/>
</dbReference>